<sequence>MAKRRGMASKSSTNTPSNANAHDPHEHGSPRISPISLDLSLLDDQILNLEDLDNLGTKEVVADLITIEVDKPEDGKENADNQLNEGQWTQVTTKRKAHMKLDAMQKGGGSNPLPNG</sequence>
<reference evidence="2 3" key="1">
    <citation type="submission" date="2024-01" db="EMBL/GenBank/DDBJ databases">
        <title>The genomes of 5 underutilized Papilionoideae crops provide insights into root nodulation and disease resistanc.</title>
        <authorList>
            <person name="Yuan L."/>
        </authorList>
    </citation>
    <scope>NUCLEOTIDE SEQUENCE [LARGE SCALE GENOMIC DNA]</scope>
    <source>
        <strain evidence="2">ZHUSHIDOU_FW_LH</strain>
        <tissue evidence="2">Leaf</tissue>
    </source>
</reference>
<keyword evidence="3" id="KW-1185">Reference proteome</keyword>
<accession>A0AAN9IDM8</accession>
<proteinExistence type="predicted"/>
<protein>
    <submittedName>
        <fullName evidence="2">Uncharacterized protein</fullName>
    </submittedName>
</protein>
<dbReference type="AlphaFoldDB" id="A0AAN9IDM8"/>
<name>A0AAN9IDM8_CROPI</name>
<evidence type="ECO:0000256" key="1">
    <source>
        <dbReference type="SAM" id="MobiDB-lite"/>
    </source>
</evidence>
<gene>
    <name evidence="2" type="ORF">RIF29_14299</name>
</gene>
<organism evidence="2 3">
    <name type="scientific">Crotalaria pallida</name>
    <name type="common">Smooth rattlebox</name>
    <name type="synonym">Crotalaria striata</name>
    <dbReference type="NCBI Taxonomy" id="3830"/>
    <lineage>
        <taxon>Eukaryota</taxon>
        <taxon>Viridiplantae</taxon>
        <taxon>Streptophyta</taxon>
        <taxon>Embryophyta</taxon>
        <taxon>Tracheophyta</taxon>
        <taxon>Spermatophyta</taxon>
        <taxon>Magnoliopsida</taxon>
        <taxon>eudicotyledons</taxon>
        <taxon>Gunneridae</taxon>
        <taxon>Pentapetalae</taxon>
        <taxon>rosids</taxon>
        <taxon>fabids</taxon>
        <taxon>Fabales</taxon>
        <taxon>Fabaceae</taxon>
        <taxon>Papilionoideae</taxon>
        <taxon>50 kb inversion clade</taxon>
        <taxon>genistoids sensu lato</taxon>
        <taxon>core genistoids</taxon>
        <taxon>Crotalarieae</taxon>
        <taxon>Crotalaria</taxon>
    </lineage>
</organism>
<comment type="caution">
    <text evidence="2">The sequence shown here is derived from an EMBL/GenBank/DDBJ whole genome shotgun (WGS) entry which is preliminary data.</text>
</comment>
<evidence type="ECO:0000313" key="2">
    <source>
        <dbReference type="EMBL" id="KAK7273250.1"/>
    </source>
</evidence>
<feature type="compositionally biased region" description="Polar residues" evidence="1">
    <location>
        <begin position="9"/>
        <end position="20"/>
    </location>
</feature>
<dbReference type="EMBL" id="JAYWIO010000003">
    <property type="protein sequence ID" value="KAK7273250.1"/>
    <property type="molecule type" value="Genomic_DNA"/>
</dbReference>
<evidence type="ECO:0000313" key="3">
    <source>
        <dbReference type="Proteomes" id="UP001372338"/>
    </source>
</evidence>
<feature type="region of interest" description="Disordered" evidence="1">
    <location>
        <begin position="1"/>
        <end position="34"/>
    </location>
</feature>
<dbReference type="Proteomes" id="UP001372338">
    <property type="component" value="Unassembled WGS sequence"/>
</dbReference>